<protein>
    <submittedName>
        <fullName evidence="7">Transcription factor bHLH162-like isoform X1</fullName>
    </submittedName>
</protein>
<dbReference type="PROSITE" id="PS50888">
    <property type="entry name" value="BHLH"/>
    <property type="match status" value="1"/>
</dbReference>
<evidence type="ECO:0000256" key="2">
    <source>
        <dbReference type="ARBA" id="ARBA00023015"/>
    </source>
</evidence>
<keyword evidence="6" id="KW-1185">Reference proteome</keyword>
<name>A0ABM1FQ81_SOLPN</name>
<dbReference type="Gene3D" id="4.10.280.10">
    <property type="entry name" value="Helix-loop-helix DNA-binding domain"/>
    <property type="match status" value="1"/>
</dbReference>
<evidence type="ECO:0000313" key="6">
    <source>
        <dbReference type="Proteomes" id="UP000694930"/>
    </source>
</evidence>
<evidence type="ECO:0000259" key="5">
    <source>
        <dbReference type="PROSITE" id="PS50888"/>
    </source>
</evidence>
<dbReference type="PANTHER" id="PTHR13935">
    <property type="entry name" value="ACHAETE-SCUTE TRANSCRIPTION FACTOR-RELATED"/>
    <property type="match status" value="1"/>
</dbReference>
<evidence type="ECO:0000256" key="1">
    <source>
        <dbReference type="ARBA" id="ARBA00004123"/>
    </source>
</evidence>
<proteinExistence type="predicted"/>
<evidence type="ECO:0000256" key="3">
    <source>
        <dbReference type="ARBA" id="ARBA00023163"/>
    </source>
</evidence>
<organism evidence="6 7">
    <name type="scientific">Solanum pennellii</name>
    <name type="common">Tomato</name>
    <name type="synonym">Lycopersicon pennellii</name>
    <dbReference type="NCBI Taxonomy" id="28526"/>
    <lineage>
        <taxon>Eukaryota</taxon>
        <taxon>Viridiplantae</taxon>
        <taxon>Streptophyta</taxon>
        <taxon>Embryophyta</taxon>
        <taxon>Tracheophyta</taxon>
        <taxon>Spermatophyta</taxon>
        <taxon>Magnoliopsida</taxon>
        <taxon>eudicotyledons</taxon>
        <taxon>Gunneridae</taxon>
        <taxon>Pentapetalae</taxon>
        <taxon>asterids</taxon>
        <taxon>lamiids</taxon>
        <taxon>Solanales</taxon>
        <taxon>Solanaceae</taxon>
        <taxon>Solanoideae</taxon>
        <taxon>Solaneae</taxon>
        <taxon>Solanum</taxon>
        <taxon>Solanum subgen. Lycopersicon</taxon>
    </lineage>
</organism>
<keyword evidence="3" id="KW-0804">Transcription</keyword>
<dbReference type="Proteomes" id="UP000694930">
    <property type="component" value="Chromosome 12"/>
</dbReference>
<sequence length="193" mass="22288">MYSSYSASRLEKKYVEKHRRNNMKILFNHLYSLLPPHPSQLQEAMGLPGQIDASITCIKNLEIKLEKSKMQLEKLRTKKRSNLLSPQIEVQEMSPTMDLILITGLDKLSMFYNIIRLLNEEGFEVIDSSFSLHGNSKMQIFHETKVIGNSTMVYRKVKELLNGSSSSDDIIETLLNSWDNQIYSEMLELINLT</sequence>
<gene>
    <name evidence="7" type="primary">LOC107005946</name>
</gene>
<accession>A0ABM1FQ81</accession>
<dbReference type="InterPro" id="IPR036638">
    <property type="entry name" value="HLH_DNA-bd_sf"/>
</dbReference>
<dbReference type="SUPFAM" id="SSF47459">
    <property type="entry name" value="HLH, helix-loop-helix DNA-binding domain"/>
    <property type="match status" value="1"/>
</dbReference>
<reference evidence="7" key="2">
    <citation type="submission" date="2025-08" db="UniProtKB">
        <authorList>
            <consortium name="RefSeq"/>
        </authorList>
    </citation>
    <scope>IDENTIFICATION</scope>
</reference>
<comment type="subcellular location">
    <subcellularLocation>
        <location evidence="1">Nucleus</location>
    </subcellularLocation>
</comment>
<dbReference type="PANTHER" id="PTHR13935:SF63">
    <property type="entry name" value="BHLH DOMAIN-CONTAINING PROTEIN"/>
    <property type="match status" value="1"/>
</dbReference>
<reference evidence="6" key="1">
    <citation type="journal article" date="2014" name="Nat. Genet.">
        <title>The genome of the stress-tolerant wild tomato species Solanum pennellii.</title>
        <authorList>
            <person name="Bolger A."/>
            <person name="Scossa F."/>
            <person name="Bolger M.E."/>
            <person name="Lanz C."/>
            <person name="Maumus F."/>
            <person name="Tohge T."/>
            <person name="Quesneville H."/>
            <person name="Alseekh S."/>
            <person name="Sorensen I."/>
            <person name="Lichtenstein G."/>
            <person name="Fich E.A."/>
            <person name="Conte M."/>
            <person name="Keller H."/>
            <person name="Schneeberger K."/>
            <person name="Schwacke R."/>
            <person name="Ofner I."/>
            <person name="Vrebalov J."/>
            <person name="Xu Y."/>
            <person name="Osorio S."/>
            <person name="Aflitos S.A."/>
            <person name="Schijlen E."/>
            <person name="Jimenez-Gomez J.M."/>
            <person name="Ryngajllo M."/>
            <person name="Kimura S."/>
            <person name="Kumar R."/>
            <person name="Koenig D."/>
            <person name="Headland L.R."/>
            <person name="Maloof J.N."/>
            <person name="Sinha N."/>
            <person name="van Ham R.C."/>
            <person name="Lankhorst R.K."/>
            <person name="Mao L."/>
            <person name="Vogel A."/>
            <person name="Arsova B."/>
            <person name="Panstruga R."/>
            <person name="Fei Z."/>
            <person name="Rose J.K."/>
            <person name="Zamir D."/>
            <person name="Carrari F."/>
            <person name="Giovannoni J.J."/>
            <person name="Weigel D."/>
            <person name="Usadel B."/>
            <person name="Fernie A.R."/>
        </authorList>
    </citation>
    <scope>NUCLEOTIDE SEQUENCE [LARGE SCALE GENOMIC DNA]</scope>
    <source>
        <strain evidence="6">cv. LA0716</strain>
    </source>
</reference>
<dbReference type="InterPro" id="IPR011598">
    <property type="entry name" value="bHLH_dom"/>
</dbReference>
<keyword evidence="4" id="KW-0539">Nucleus</keyword>
<evidence type="ECO:0000313" key="7">
    <source>
        <dbReference type="RefSeq" id="XP_015060077.1"/>
    </source>
</evidence>
<evidence type="ECO:0000256" key="4">
    <source>
        <dbReference type="ARBA" id="ARBA00023242"/>
    </source>
</evidence>
<dbReference type="RefSeq" id="XP_015060077.1">
    <property type="nucleotide sequence ID" value="XM_015204591.2"/>
</dbReference>
<keyword evidence="2" id="KW-0805">Transcription regulation</keyword>
<dbReference type="InterPro" id="IPR015660">
    <property type="entry name" value="MASH1/Ascl1a-like"/>
</dbReference>
<dbReference type="GeneID" id="107005946"/>
<feature type="domain" description="BHLH" evidence="5">
    <location>
        <begin position="7"/>
        <end position="61"/>
    </location>
</feature>